<keyword evidence="2" id="KW-1185">Reference proteome</keyword>
<proteinExistence type="predicted"/>
<comment type="caution">
    <text evidence="1">The sequence shown here is derived from an EMBL/GenBank/DDBJ whole genome shotgun (WGS) entry which is preliminary data.</text>
</comment>
<dbReference type="PANTHER" id="PTHR47331:SF5">
    <property type="entry name" value="RIBONUCLEASE H"/>
    <property type="match status" value="1"/>
</dbReference>
<reference evidence="1 2" key="1">
    <citation type="submission" date="2024-06" db="EMBL/GenBank/DDBJ databases">
        <title>A chromosome-level genome assembly of beet webworm, Loxostege sticticalis.</title>
        <authorList>
            <person name="Zhang Y."/>
        </authorList>
    </citation>
    <scope>NUCLEOTIDE SEQUENCE [LARGE SCALE GENOMIC DNA]</scope>
    <source>
        <strain evidence="1">AQ026</strain>
        <tissue evidence="1">Whole body</tissue>
    </source>
</reference>
<sequence length="424" mass="48705">MDSLSNVQEATRAAIIRAIANYEKTPKERLSVSYIETRLEMLEQHWQLFFKTHFEIISTIDQSELHGSDYYNNDVYEEVEELYVDHKSDLKERLTVLIKDSDASSSSESRVESSSFRLPEIKVPIFSGNYVEWQPFKELFLGLIHENKLLNDTQKLYYLKSHLWKKLETMYDNKRFLTNNILNRLLNQNSLTSESASQLKRLVSITSDCLEALKNIGIDVSSWDSIIVHIVSRKLDKDTRKAWELSLSSKLLDELVSLEEFIQFLTNRFRGLENIGNVESHTCKNTKVPQLFSYHVLSGSEEKPKAVNSCNYCKSNHTICECTKFRQESNDTRREFARDNGLCFICLNNNHSAKACKTNFRCHKCKKQHHTLLHPSGTGHSAGDSSSVGNRSVVEAEGAVKSFIATTCNKSYRSLRRLPVPGRK</sequence>
<dbReference type="InterPro" id="IPR005312">
    <property type="entry name" value="DUF1759"/>
</dbReference>
<accession>A0ABR3IED5</accession>
<dbReference type="EMBL" id="JBEUOH010000004">
    <property type="protein sequence ID" value="KAL0894620.1"/>
    <property type="molecule type" value="Genomic_DNA"/>
</dbReference>
<protein>
    <submittedName>
        <fullName evidence="1">Uncharacterized protein</fullName>
    </submittedName>
</protein>
<evidence type="ECO:0000313" key="1">
    <source>
        <dbReference type="EMBL" id="KAL0894620.1"/>
    </source>
</evidence>
<organism evidence="1 2">
    <name type="scientific">Loxostege sticticalis</name>
    <name type="common">Beet webworm moth</name>
    <dbReference type="NCBI Taxonomy" id="481309"/>
    <lineage>
        <taxon>Eukaryota</taxon>
        <taxon>Metazoa</taxon>
        <taxon>Ecdysozoa</taxon>
        <taxon>Arthropoda</taxon>
        <taxon>Hexapoda</taxon>
        <taxon>Insecta</taxon>
        <taxon>Pterygota</taxon>
        <taxon>Neoptera</taxon>
        <taxon>Endopterygota</taxon>
        <taxon>Lepidoptera</taxon>
        <taxon>Glossata</taxon>
        <taxon>Ditrysia</taxon>
        <taxon>Pyraloidea</taxon>
        <taxon>Crambidae</taxon>
        <taxon>Pyraustinae</taxon>
        <taxon>Loxostege</taxon>
    </lineage>
</organism>
<gene>
    <name evidence="1" type="ORF">ABMA27_013182</name>
</gene>
<dbReference type="PANTHER" id="PTHR47331">
    <property type="entry name" value="PHD-TYPE DOMAIN-CONTAINING PROTEIN"/>
    <property type="match status" value="1"/>
</dbReference>
<dbReference type="Proteomes" id="UP001549920">
    <property type="component" value="Unassembled WGS sequence"/>
</dbReference>
<evidence type="ECO:0000313" key="2">
    <source>
        <dbReference type="Proteomes" id="UP001549920"/>
    </source>
</evidence>
<dbReference type="Pfam" id="PF03564">
    <property type="entry name" value="DUF1759"/>
    <property type="match status" value="2"/>
</dbReference>
<name>A0ABR3IED5_LOXSC</name>